<accession>A0ABN5TJS8</accession>
<dbReference type="RefSeq" id="WP_125465314.1">
    <property type="nucleotide sequence ID" value="NZ_CP034337.1"/>
</dbReference>
<comment type="similarity">
    <text evidence="1">Belongs to the colicins ColE2/ColE8/ColE9 and pyocins S1/S2 family.</text>
</comment>
<protein>
    <submittedName>
        <fullName evidence="3">Bacteriocin immunity protein</fullName>
    </submittedName>
</protein>
<sequence length="87" mass="10104">MKMLSDYTEKEFFEFVNGFYNADSKIYLNERAHTKAILEFERLVGHPLGASLIFHPTRNGLKDDPEEIVKVVKQWRAEQGLPGFKES</sequence>
<dbReference type="EMBL" id="CP034337">
    <property type="protein sequence ID" value="AZL75383.1"/>
    <property type="molecule type" value="Genomic_DNA"/>
</dbReference>
<dbReference type="Pfam" id="PF01320">
    <property type="entry name" value="Colicin_Pyocin"/>
    <property type="match status" value="1"/>
</dbReference>
<dbReference type="Proteomes" id="UP000272622">
    <property type="component" value="Chromosome"/>
</dbReference>
<dbReference type="CDD" id="cd16363">
    <property type="entry name" value="Col_Im_like"/>
    <property type="match status" value="1"/>
</dbReference>
<evidence type="ECO:0000313" key="3">
    <source>
        <dbReference type="EMBL" id="AZL75383.1"/>
    </source>
</evidence>
<name>A0ABN5TJS8_9PSED</name>
<dbReference type="InterPro" id="IPR035900">
    <property type="entry name" value="Colicin_E_sf"/>
</dbReference>
<gene>
    <name evidence="3" type="ORF">EI693_20790</name>
</gene>
<organism evidence="3 4">
    <name type="scientific">Pseudomonas oryziphila</name>
    <dbReference type="NCBI Taxonomy" id="2894079"/>
    <lineage>
        <taxon>Bacteria</taxon>
        <taxon>Pseudomonadati</taxon>
        <taxon>Pseudomonadota</taxon>
        <taxon>Gammaproteobacteria</taxon>
        <taxon>Pseudomonadales</taxon>
        <taxon>Pseudomonadaceae</taxon>
        <taxon>Pseudomonas</taxon>
    </lineage>
</organism>
<evidence type="ECO:0000256" key="1">
    <source>
        <dbReference type="ARBA" id="ARBA00009346"/>
    </source>
</evidence>
<dbReference type="PRINTS" id="PR01299">
    <property type="entry name" value="PYOCIN"/>
</dbReference>
<keyword evidence="2" id="KW-0079">Bacteriocin immunity</keyword>
<reference evidence="3 4" key="1">
    <citation type="submission" date="2018-12" db="EMBL/GenBank/DDBJ databases">
        <authorList>
            <person name="Li S."/>
            <person name="Yang R."/>
            <person name="Chen G."/>
            <person name="Zou L."/>
            <person name="Zhang C."/>
            <person name="Chen Y."/>
            <person name="Liu Z."/>
            <person name="Li Y."/>
            <person name="Yan Y."/>
            <person name="Huang M."/>
            <person name="Chen T."/>
        </authorList>
    </citation>
    <scope>NUCLEOTIDE SEQUENCE [LARGE SCALE GENOMIC DNA]</scope>
    <source>
        <strain evidence="3 4">2014</strain>
    </source>
</reference>
<keyword evidence="4" id="KW-1185">Reference proteome</keyword>
<dbReference type="InterPro" id="IPR000290">
    <property type="entry name" value="Colicin_pyocin"/>
</dbReference>
<evidence type="ECO:0000313" key="4">
    <source>
        <dbReference type="Proteomes" id="UP000272622"/>
    </source>
</evidence>
<dbReference type="SUPFAM" id="SSF47345">
    <property type="entry name" value="Colicin E immunity proteins"/>
    <property type="match status" value="1"/>
</dbReference>
<proteinExistence type="inferred from homology"/>
<dbReference type="Gene3D" id="1.10.1200.20">
    <property type="entry name" value="Colicin E immunity protein"/>
    <property type="match status" value="1"/>
</dbReference>
<evidence type="ECO:0000256" key="2">
    <source>
        <dbReference type="ARBA" id="ARBA00023025"/>
    </source>
</evidence>